<gene>
    <name evidence="2" type="ORF">Verru16b_00057</name>
</gene>
<dbReference type="RefSeq" id="WP_157772091.1">
    <property type="nucleotide sequence ID" value="NZ_CP016094.1"/>
</dbReference>
<accession>A0A1I7PHE1</accession>
<proteinExistence type="predicted"/>
<dbReference type="Gene3D" id="2.160.20.10">
    <property type="entry name" value="Single-stranded right-handed beta-helix, Pectin lyase-like"/>
    <property type="match status" value="1"/>
</dbReference>
<organism evidence="2 3">
    <name type="scientific">Lacunisphaera limnophila</name>
    <dbReference type="NCBI Taxonomy" id="1838286"/>
    <lineage>
        <taxon>Bacteria</taxon>
        <taxon>Pseudomonadati</taxon>
        <taxon>Verrucomicrobiota</taxon>
        <taxon>Opitutia</taxon>
        <taxon>Opitutales</taxon>
        <taxon>Opitutaceae</taxon>
        <taxon>Lacunisphaera</taxon>
    </lineage>
</organism>
<dbReference type="GO" id="GO:0016829">
    <property type="term" value="F:lyase activity"/>
    <property type="evidence" value="ECO:0007669"/>
    <property type="project" value="UniProtKB-KW"/>
</dbReference>
<sequence length="347" mass="37801">MSPLHAHLPRRGHFLLWLIGCLTLGASLRGESAAAGERIRVPVAAAAGEVGIQAALAGLPPDGGVVELGAGVFTLTRPIVIARDDIELRGQGPATVLFLAPRANCPVVLVGSPATPVDRRVRRVTVRRLLMDGNRTEQQFECYGGPCDESHLTALRNNGLTIRGAEDILVEDVVTRRARSGGVVLEKDCRRVRIDRLEAYENEFDGLAAYETEDSDFTRLNLHHNRSAGFSFDWRFNRNRITDSIASDNGSQGIFMRDSNHNLFERVTLANNGEQGVFLAETRELPGTACRDNRFSGVTITGNGTQGIRVNDASCTPNRLEDSLVKDNRLEGISLAAAGQLEVVRPR</sequence>
<feature type="domain" description="Right handed beta helix" evidence="1">
    <location>
        <begin position="182"/>
        <end position="342"/>
    </location>
</feature>
<evidence type="ECO:0000313" key="2">
    <source>
        <dbReference type="EMBL" id="AOS43019.1"/>
    </source>
</evidence>
<dbReference type="Proteomes" id="UP000095228">
    <property type="component" value="Chromosome"/>
</dbReference>
<dbReference type="InterPro" id="IPR006626">
    <property type="entry name" value="PbH1"/>
</dbReference>
<name>A0A1I7PHE1_9BACT</name>
<dbReference type="AlphaFoldDB" id="A0A1I7PHE1"/>
<dbReference type="OrthoDB" id="5696494at2"/>
<dbReference type="InterPro" id="IPR039448">
    <property type="entry name" value="Beta_helix"/>
</dbReference>
<dbReference type="SUPFAM" id="SSF51126">
    <property type="entry name" value="Pectin lyase-like"/>
    <property type="match status" value="1"/>
</dbReference>
<dbReference type="Pfam" id="PF13229">
    <property type="entry name" value="Beta_helix"/>
    <property type="match status" value="1"/>
</dbReference>
<dbReference type="SMART" id="SM00710">
    <property type="entry name" value="PbH1"/>
    <property type="match status" value="7"/>
</dbReference>
<dbReference type="KEGG" id="obg:Verru16b_00057"/>
<reference evidence="2 3" key="1">
    <citation type="submission" date="2016-06" db="EMBL/GenBank/DDBJ databases">
        <title>Three novel species with peptidoglycan cell walls form the new genus Lacunisphaera gen. nov. in the family Opitutaceae of the verrucomicrobial subdivision 4.</title>
        <authorList>
            <person name="Rast P."/>
            <person name="Gloeckner I."/>
            <person name="Jogler M."/>
            <person name="Boedeker C."/>
            <person name="Jeske O."/>
            <person name="Wiegand S."/>
            <person name="Reinhardt R."/>
            <person name="Schumann P."/>
            <person name="Rohde M."/>
            <person name="Spring S."/>
            <person name="Gloeckner F.O."/>
            <person name="Jogler C."/>
        </authorList>
    </citation>
    <scope>NUCLEOTIDE SEQUENCE [LARGE SCALE GENOMIC DNA]</scope>
    <source>
        <strain evidence="2 3">IG16b</strain>
    </source>
</reference>
<evidence type="ECO:0000313" key="3">
    <source>
        <dbReference type="Proteomes" id="UP000095228"/>
    </source>
</evidence>
<dbReference type="InterPro" id="IPR012334">
    <property type="entry name" value="Pectin_lyas_fold"/>
</dbReference>
<keyword evidence="3" id="KW-1185">Reference proteome</keyword>
<dbReference type="InterPro" id="IPR011050">
    <property type="entry name" value="Pectin_lyase_fold/virulence"/>
</dbReference>
<protein>
    <submittedName>
        <fullName evidence="2">Pectate lyase superfamily protein</fullName>
    </submittedName>
</protein>
<evidence type="ECO:0000259" key="1">
    <source>
        <dbReference type="Pfam" id="PF13229"/>
    </source>
</evidence>
<dbReference type="EMBL" id="CP016094">
    <property type="protein sequence ID" value="AOS43019.1"/>
    <property type="molecule type" value="Genomic_DNA"/>
</dbReference>
<keyword evidence="2" id="KW-0456">Lyase</keyword>